<sequence length="257" mass="28598">MFDANIDIYLLYTIFIFIFIISGVVKGITGIGLPLTSIALLTFFISPLQAIGLNMIPVIIANLQQFLLAKSPLNTAKKYKLFAVFLMIGIIITSFQAASLGDDLVKLLIGIMVIIFSLDNLFRKSWTLDIRFDKYWQIGMGSLAGILGGLTSIWGVPIIIYLILRKATPQEFVDTTGFLFLIAVIPATFGYYYTDVFTFDMVPIAIFCAISAIIGMRIGRFIRQKIDTETFKRALLILFLLIGFRLIASAAVTMGFI</sequence>
<dbReference type="Pfam" id="PF01925">
    <property type="entry name" value="TauE"/>
    <property type="match status" value="1"/>
</dbReference>
<keyword evidence="7 8" id="KW-0472">Membrane</keyword>
<evidence type="ECO:0000256" key="7">
    <source>
        <dbReference type="ARBA" id="ARBA00023136"/>
    </source>
</evidence>
<evidence type="ECO:0000313" key="9">
    <source>
        <dbReference type="EMBL" id="RCL71653.1"/>
    </source>
</evidence>
<dbReference type="InterPro" id="IPR002781">
    <property type="entry name" value="TM_pro_TauE-like"/>
</dbReference>
<feature type="transmembrane region" description="Helical" evidence="8">
    <location>
        <begin position="234"/>
        <end position="256"/>
    </location>
</feature>
<feature type="transmembrane region" description="Helical" evidence="8">
    <location>
        <begin position="9"/>
        <end position="32"/>
    </location>
</feature>
<evidence type="ECO:0000256" key="4">
    <source>
        <dbReference type="ARBA" id="ARBA00022475"/>
    </source>
</evidence>
<keyword evidence="6 8" id="KW-1133">Transmembrane helix</keyword>
<feature type="transmembrane region" description="Helical" evidence="8">
    <location>
        <begin position="81"/>
        <end position="98"/>
    </location>
</feature>
<keyword evidence="4 8" id="KW-1003">Cell membrane</keyword>
<evidence type="ECO:0000256" key="2">
    <source>
        <dbReference type="ARBA" id="ARBA00009142"/>
    </source>
</evidence>
<dbReference type="Proteomes" id="UP000253570">
    <property type="component" value="Unassembled WGS sequence"/>
</dbReference>
<feature type="transmembrane region" description="Helical" evidence="8">
    <location>
        <begin position="201"/>
        <end position="222"/>
    </location>
</feature>
<accession>A0A368DK46</accession>
<dbReference type="PANTHER" id="PTHR30269:SF38">
    <property type="entry name" value="SULFITE EXPORTER TAUE_SAFE"/>
    <property type="match status" value="1"/>
</dbReference>
<dbReference type="GO" id="GO:0005886">
    <property type="term" value="C:plasma membrane"/>
    <property type="evidence" value="ECO:0007669"/>
    <property type="project" value="UniProtKB-SubCell"/>
</dbReference>
<reference evidence="9 10" key="1">
    <citation type="journal article" date="2018" name="Microbiome">
        <title>Fine metagenomic profile of the Mediterranean stratified and mixed water columns revealed by assembly and recruitment.</title>
        <authorList>
            <person name="Haro-Moreno J.M."/>
            <person name="Lopez-Perez M."/>
            <person name="De La Torre J.R."/>
            <person name="Picazo A."/>
            <person name="Camacho A."/>
            <person name="Rodriguez-Valera F."/>
        </authorList>
    </citation>
    <scope>NUCLEOTIDE SEQUENCE [LARGE SCALE GENOMIC DNA]</scope>
    <source>
        <strain evidence="9">MED-G57</strain>
    </source>
</reference>
<dbReference type="EMBL" id="QOQD01000023">
    <property type="protein sequence ID" value="RCL71653.1"/>
    <property type="molecule type" value="Genomic_DNA"/>
</dbReference>
<evidence type="ECO:0000256" key="1">
    <source>
        <dbReference type="ARBA" id="ARBA00004651"/>
    </source>
</evidence>
<evidence type="ECO:0000256" key="5">
    <source>
        <dbReference type="ARBA" id="ARBA00022692"/>
    </source>
</evidence>
<keyword evidence="5 8" id="KW-0812">Transmembrane</keyword>
<dbReference type="PANTHER" id="PTHR30269">
    <property type="entry name" value="TRANSMEMBRANE PROTEIN YFCA"/>
    <property type="match status" value="1"/>
</dbReference>
<gene>
    <name evidence="9" type="ORF">DBW71_06465</name>
</gene>
<comment type="caution">
    <text evidence="9">The sequence shown here is derived from an EMBL/GenBank/DDBJ whole genome shotgun (WGS) entry which is preliminary data.</text>
</comment>
<evidence type="ECO:0000256" key="6">
    <source>
        <dbReference type="ARBA" id="ARBA00022989"/>
    </source>
</evidence>
<organism evidence="9 10">
    <name type="scientific">PS1 clade bacterium</name>
    <dbReference type="NCBI Taxonomy" id="2175152"/>
    <lineage>
        <taxon>Bacteria</taxon>
        <taxon>Pseudomonadati</taxon>
        <taxon>Pseudomonadota</taxon>
        <taxon>Alphaproteobacteria</taxon>
        <taxon>PS1 clade</taxon>
    </lineage>
</organism>
<protein>
    <recommendedName>
        <fullName evidence="8">Probable membrane transporter protein</fullName>
    </recommendedName>
</protein>
<feature type="transmembrane region" description="Helical" evidence="8">
    <location>
        <begin position="176"/>
        <end position="194"/>
    </location>
</feature>
<evidence type="ECO:0000256" key="8">
    <source>
        <dbReference type="RuleBase" id="RU363041"/>
    </source>
</evidence>
<feature type="transmembrane region" description="Helical" evidence="8">
    <location>
        <begin position="104"/>
        <end position="122"/>
    </location>
</feature>
<proteinExistence type="inferred from homology"/>
<feature type="transmembrane region" description="Helical" evidence="8">
    <location>
        <begin position="38"/>
        <end position="60"/>
    </location>
</feature>
<dbReference type="InterPro" id="IPR052017">
    <property type="entry name" value="TSUP"/>
</dbReference>
<evidence type="ECO:0000313" key="10">
    <source>
        <dbReference type="Proteomes" id="UP000253570"/>
    </source>
</evidence>
<name>A0A368DK46_9PROT</name>
<evidence type="ECO:0000256" key="3">
    <source>
        <dbReference type="ARBA" id="ARBA00022448"/>
    </source>
</evidence>
<comment type="subcellular location">
    <subcellularLocation>
        <location evidence="1 8">Cell membrane</location>
        <topology evidence="1 8">Multi-pass membrane protein</topology>
    </subcellularLocation>
</comment>
<dbReference type="AlphaFoldDB" id="A0A368DK46"/>
<feature type="transmembrane region" description="Helical" evidence="8">
    <location>
        <begin position="143"/>
        <end position="164"/>
    </location>
</feature>
<comment type="similarity">
    <text evidence="2 8">Belongs to the 4-toluene sulfonate uptake permease (TSUP) (TC 2.A.102) family.</text>
</comment>
<keyword evidence="3" id="KW-0813">Transport</keyword>